<reference evidence="4" key="1">
    <citation type="journal article" date="2017" name="Proc. Natl. Acad. Sci. U.S.A.">
        <title>Simulation of Deepwater Horizon oil plume reveals substrate specialization within a complex community of hydrocarbon degraders.</title>
        <authorList>
            <person name="Hu P."/>
            <person name="Dubinsky E.A."/>
            <person name="Probst A.J."/>
            <person name="Wang J."/>
            <person name="Sieber C.M.K."/>
            <person name="Tom L.M."/>
            <person name="Gardinali P."/>
            <person name="Banfield J.F."/>
            <person name="Atlas R.M."/>
            <person name="Andersen G.L."/>
        </authorList>
    </citation>
    <scope>NUCLEOTIDE SEQUENCE [LARGE SCALE GENOMIC DNA]</scope>
</reference>
<organism evidence="3 4">
    <name type="scientific">Oleispira antarctica</name>
    <dbReference type="NCBI Taxonomy" id="188908"/>
    <lineage>
        <taxon>Bacteria</taxon>
        <taxon>Pseudomonadati</taxon>
        <taxon>Pseudomonadota</taxon>
        <taxon>Gammaproteobacteria</taxon>
        <taxon>Oceanospirillales</taxon>
        <taxon>Oceanospirillaceae</taxon>
        <taxon>Oleispira</taxon>
    </lineage>
</organism>
<dbReference type="Gene3D" id="1.10.287.110">
    <property type="entry name" value="DnaJ domain"/>
    <property type="match status" value="1"/>
</dbReference>
<dbReference type="CDD" id="cd06257">
    <property type="entry name" value="DnaJ"/>
    <property type="match status" value="1"/>
</dbReference>
<sequence length="213" mass="24827">MNYQEDESQTFELIDILALLLDENSAGFSEHELLKLLQQPPHEFFATDVLHDPLVLFQTHFLLFHCLYVLKQRWSNTQHAELEISALVIKKLPFQQSIKDTQVDEDKYQSIEHADPLAQYYLDWSHFSATSSADVEELLSSFWRKVFKPQNALDIQQALIIMELEAPTSTIELKVQYRRLAQNHHPDKGGDSEHFKNICQAFHQLKQYNALST</sequence>
<dbReference type="InterPro" id="IPR036869">
    <property type="entry name" value="J_dom_sf"/>
</dbReference>
<evidence type="ECO:0000313" key="4">
    <source>
        <dbReference type="Proteomes" id="UP000227088"/>
    </source>
</evidence>
<dbReference type="AlphaFoldDB" id="A0A1Y5HWW2"/>
<dbReference type="PROSITE" id="PS50076">
    <property type="entry name" value="DNAJ_2"/>
    <property type="match status" value="1"/>
</dbReference>
<dbReference type="EMBL" id="MABE01000353">
    <property type="protein sequence ID" value="OUS40394.1"/>
    <property type="molecule type" value="Genomic_DNA"/>
</dbReference>
<dbReference type="Pfam" id="PF00226">
    <property type="entry name" value="DnaJ"/>
    <property type="match status" value="1"/>
</dbReference>
<gene>
    <name evidence="3" type="ORF">A9R00_06280</name>
</gene>
<evidence type="ECO:0000259" key="2">
    <source>
        <dbReference type="PROSITE" id="PS50076"/>
    </source>
</evidence>
<comment type="caution">
    <text evidence="3">The sequence shown here is derived from an EMBL/GenBank/DDBJ whole genome shotgun (WGS) entry which is preliminary data.</text>
</comment>
<proteinExistence type="predicted"/>
<dbReference type="InterPro" id="IPR021059">
    <property type="entry name" value="DnaJ-related_N"/>
</dbReference>
<dbReference type="SUPFAM" id="SSF46565">
    <property type="entry name" value="Chaperone J-domain"/>
    <property type="match status" value="1"/>
</dbReference>
<dbReference type="Pfam" id="PF12339">
    <property type="entry name" value="DNAJ_related"/>
    <property type="match status" value="1"/>
</dbReference>
<protein>
    <recommendedName>
        <fullName evidence="2">J domain-containing protein</fullName>
    </recommendedName>
</protein>
<keyword evidence="1" id="KW-0143">Chaperone</keyword>
<dbReference type="SMART" id="SM00271">
    <property type="entry name" value="DnaJ"/>
    <property type="match status" value="1"/>
</dbReference>
<feature type="domain" description="J" evidence="2">
    <location>
        <begin position="154"/>
        <end position="210"/>
    </location>
</feature>
<dbReference type="InterPro" id="IPR001623">
    <property type="entry name" value="DnaJ_domain"/>
</dbReference>
<accession>A0A1Y5HWW2</accession>
<name>A0A1Y5HWW2_OLEAN</name>
<evidence type="ECO:0000256" key="1">
    <source>
        <dbReference type="ARBA" id="ARBA00023186"/>
    </source>
</evidence>
<dbReference type="Proteomes" id="UP000227088">
    <property type="component" value="Unassembled WGS sequence"/>
</dbReference>
<evidence type="ECO:0000313" key="3">
    <source>
        <dbReference type="EMBL" id="OUS40394.1"/>
    </source>
</evidence>